<keyword evidence="3" id="KW-0378">Hydrolase</keyword>
<evidence type="ECO:0000259" key="7">
    <source>
        <dbReference type="PROSITE" id="PS51935"/>
    </source>
</evidence>
<gene>
    <name evidence="8" type="ORF">Ade02nite_22630</name>
</gene>
<feature type="chain" id="PRO_5045437650" description="NlpC/P60 domain-containing protein" evidence="6">
    <location>
        <begin position="26"/>
        <end position="315"/>
    </location>
</feature>
<keyword evidence="5" id="KW-0175">Coiled coil</keyword>
<protein>
    <recommendedName>
        <fullName evidence="7">NlpC/P60 domain-containing protein</fullName>
    </recommendedName>
</protein>
<organism evidence="8 9">
    <name type="scientific">Paractinoplanes deccanensis</name>
    <dbReference type="NCBI Taxonomy" id="113561"/>
    <lineage>
        <taxon>Bacteria</taxon>
        <taxon>Bacillati</taxon>
        <taxon>Actinomycetota</taxon>
        <taxon>Actinomycetes</taxon>
        <taxon>Micromonosporales</taxon>
        <taxon>Micromonosporaceae</taxon>
        <taxon>Paractinoplanes</taxon>
    </lineage>
</organism>
<dbReference type="InterPro" id="IPR000064">
    <property type="entry name" value="NLP_P60_dom"/>
</dbReference>
<evidence type="ECO:0000256" key="4">
    <source>
        <dbReference type="ARBA" id="ARBA00022807"/>
    </source>
</evidence>
<dbReference type="Gene3D" id="3.90.1720.10">
    <property type="entry name" value="endopeptidase domain like (from Nostoc punctiforme)"/>
    <property type="match status" value="1"/>
</dbReference>
<keyword evidence="4" id="KW-0788">Thiol protease</keyword>
<dbReference type="InterPro" id="IPR051794">
    <property type="entry name" value="PG_Endopeptidase_C40"/>
</dbReference>
<accession>A0ABQ3Y0W9</accession>
<sequence>MRLRALAVAAMAVAMTGSLATAAHAAPSTSELTKKIEAASNQLEDITENYNKMNISLKKTIADEKKLAASLAPAQAALKEASARVGTLASTTYKQGRIGPMTALLTGGQDDLVDKISYLDQITRANQRDIDSYTEATENFSSRQAALKATQAKQTAQVNALAARKTQIQKDIKKLMAMRTEAYGQAQETTSKYTGPIPTIAGSAGKAVTFAYNQLGEAYEFGADGPSTWDCSGLTSGAWAAAGKSLPHNTEAQWGVVAHISRSQLQPGDLVFYRSLGHVALYVGGGQIIDAPHTGTVVKKRDMDIMTPYGYGRVK</sequence>
<comment type="similarity">
    <text evidence="1">Belongs to the peptidase C40 family.</text>
</comment>
<feature type="coiled-coil region" evidence="5">
    <location>
        <begin position="29"/>
        <end position="56"/>
    </location>
</feature>
<keyword evidence="9" id="KW-1185">Reference proteome</keyword>
<evidence type="ECO:0000256" key="1">
    <source>
        <dbReference type="ARBA" id="ARBA00007074"/>
    </source>
</evidence>
<evidence type="ECO:0000256" key="5">
    <source>
        <dbReference type="SAM" id="Coils"/>
    </source>
</evidence>
<keyword evidence="2" id="KW-0645">Protease</keyword>
<evidence type="ECO:0000256" key="3">
    <source>
        <dbReference type="ARBA" id="ARBA00022801"/>
    </source>
</evidence>
<dbReference type="Gene3D" id="6.10.250.3150">
    <property type="match status" value="1"/>
</dbReference>
<dbReference type="Pfam" id="PF00877">
    <property type="entry name" value="NLPC_P60"/>
    <property type="match status" value="1"/>
</dbReference>
<dbReference type="PANTHER" id="PTHR47359:SF3">
    <property type="entry name" value="NLP_P60 DOMAIN-CONTAINING PROTEIN-RELATED"/>
    <property type="match status" value="1"/>
</dbReference>
<dbReference type="PANTHER" id="PTHR47359">
    <property type="entry name" value="PEPTIDOGLYCAN DL-ENDOPEPTIDASE CWLO"/>
    <property type="match status" value="1"/>
</dbReference>
<evidence type="ECO:0000313" key="9">
    <source>
        <dbReference type="Proteomes" id="UP000609879"/>
    </source>
</evidence>
<reference evidence="8 9" key="1">
    <citation type="submission" date="2021-01" db="EMBL/GenBank/DDBJ databases">
        <title>Whole genome shotgun sequence of Actinoplanes deccanensis NBRC 13994.</title>
        <authorList>
            <person name="Komaki H."/>
            <person name="Tamura T."/>
        </authorList>
    </citation>
    <scope>NUCLEOTIDE SEQUENCE [LARGE SCALE GENOMIC DNA]</scope>
    <source>
        <strain evidence="8 9">NBRC 13994</strain>
    </source>
</reference>
<evidence type="ECO:0000256" key="2">
    <source>
        <dbReference type="ARBA" id="ARBA00022670"/>
    </source>
</evidence>
<dbReference type="EMBL" id="BOMI01000037">
    <property type="protein sequence ID" value="GID73622.1"/>
    <property type="molecule type" value="Genomic_DNA"/>
</dbReference>
<dbReference type="PROSITE" id="PS51935">
    <property type="entry name" value="NLPC_P60"/>
    <property type="match status" value="1"/>
</dbReference>
<proteinExistence type="inferred from homology"/>
<comment type="caution">
    <text evidence="8">The sequence shown here is derived from an EMBL/GenBank/DDBJ whole genome shotgun (WGS) entry which is preliminary data.</text>
</comment>
<dbReference type="Proteomes" id="UP000609879">
    <property type="component" value="Unassembled WGS sequence"/>
</dbReference>
<feature type="domain" description="NlpC/P60" evidence="7">
    <location>
        <begin position="201"/>
        <end position="315"/>
    </location>
</feature>
<dbReference type="InterPro" id="IPR038765">
    <property type="entry name" value="Papain-like_cys_pep_sf"/>
</dbReference>
<feature type="signal peptide" evidence="6">
    <location>
        <begin position="1"/>
        <end position="25"/>
    </location>
</feature>
<keyword evidence="6" id="KW-0732">Signal</keyword>
<evidence type="ECO:0000313" key="8">
    <source>
        <dbReference type="EMBL" id="GID73622.1"/>
    </source>
</evidence>
<evidence type="ECO:0000256" key="6">
    <source>
        <dbReference type="SAM" id="SignalP"/>
    </source>
</evidence>
<dbReference type="SUPFAM" id="SSF54001">
    <property type="entry name" value="Cysteine proteinases"/>
    <property type="match status" value="1"/>
</dbReference>
<name>A0ABQ3Y0W9_9ACTN</name>